<dbReference type="AlphaFoldDB" id="A0A402AAV1"/>
<feature type="transmembrane region" description="Helical" evidence="6">
    <location>
        <begin position="29"/>
        <end position="51"/>
    </location>
</feature>
<dbReference type="EMBL" id="BIFS01000001">
    <property type="protein sequence ID" value="GCE16303.1"/>
    <property type="molecule type" value="Genomic_DNA"/>
</dbReference>
<organism evidence="8 9">
    <name type="scientific">Dictyobacter kobayashii</name>
    <dbReference type="NCBI Taxonomy" id="2014872"/>
    <lineage>
        <taxon>Bacteria</taxon>
        <taxon>Bacillati</taxon>
        <taxon>Chloroflexota</taxon>
        <taxon>Ktedonobacteria</taxon>
        <taxon>Ktedonobacterales</taxon>
        <taxon>Dictyobacteraceae</taxon>
        <taxon>Dictyobacter</taxon>
    </lineage>
</organism>
<comment type="subcellular location">
    <subcellularLocation>
        <location evidence="1">Cell membrane</location>
        <topology evidence="1">Multi-pass membrane protein</topology>
    </subcellularLocation>
</comment>
<dbReference type="Proteomes" id="UP000287188">
    <property type="component" value="Unassembled WGS sequence"/>
</dbReference>
<feature type="domain" description="DUF202" evidence="7">
    <location>
        <begin position="21"/>
        <end position="90"/>
    </location>
</feature>
<dbReference type="PANTHER" id="PTHR34187:SF2">
    <property type="entry name" value="DUF202 DOMAIN-CONTAINING PROTEIN"/>
    <property type="match status" value="1"/>
</dbReference>
<dbReference type="Pfam" id="PF02656">
    <property type="entry name" value="DUF202"/>
    <property type="match status" value="1"/>
</dbReference>
<sequence>MYEKQAGTDLSTELARERTQDAADRTLMAWIRTSLSLIGFGFTIGEAFHVLQNAELRKLSDPLHSVLIFSISFIALGILGLLGAIIQYGLTLKRLAQHGFMYKAPRIWTMVIAILLLAIGLFALIAIAVRHP</sequence>
<evidence type="ECO:0000256" key="4">
    <source>
        <dbReference type="ARBA" id="ARBA00022989"/>
    </source>
</evidence>
<evidence type="ECO:0000313" key="9">
    <source>
        <dbReference type="Proteomes" id="UP000287188"/>
    </source>
</evidence>
<keyword evidence="2" id="KW-1003">Cell membrane</keyword>
<feature type="transmembrane region" description="Helical" evidence="6">
    <location>
        <begin position="63"/>
        <end position="86"/>
    </location>
</feature>
<keyword evidence="5 6" id="KW-0472">Membrane</keyword>
<evidence type="ECO:0000256" key="3">
    <source>
        <dbReference type="ARBA" id="ARBA00022692"/>
    </source>
</evidence>
<dbReference type="InterPro" id="IPR052053">
    <property type="entry name" value="IM_YidH-like"/>
</dbReference>
<keyword evidence="3 6" id="KW-0812">Transmembrane</keyword>
<evidence type="ECO:0000256" key="6">
    <source>
        <dbReference type="SAM" id="Phobius"/>
    </source>
</evidence>
<dbReference type="OrthoDB" id="582337at2"/>
<proteinExistence type="predicted"/>
<dbReference type="RefSeq" id="WP_126548222.1">
    <property type="nucleotide sequence ID" value="NZ_BIFS01000001.1"/>
</dbReference>
<evidence type="ECO:0000256" key="2">
    <source>
        <dbReference type="ARBA" id="ARBA00022475"/>
    </source>
</evidence>
<evidence type="ECO:0000259" key="7">
    <source>
        <dbReference type="Pfam" id="PF02656"/>
    </source>
</evidence>
<reference evidence="9" key="1">
    <citation type="submission" date="2018-12" db="EMBL/GenBank/DDBJ databases">
        <title>Tengunoibacter tsumagoiensis gen. nov., sp. nov., Dictyobacter kobayashii sp. nov., D. alpinus sp. nov., and D. joshuensis sp. nov. and description of Dictyobacteraceae fam. nov. within the order Ktedonobacterales isolated from Tengu-no-mugimeshi.</title>
        <authorList>
            <person name="Wang C.M."/>
            <person name="Zheng Y."/>
            <person name="Sakai Y."/>
            <person name="Toyoda A."/>
            <person name="Minakuchi Y."/>
            <person name="Abe K."/>
            <person name="Yokota A."/>
            <person name="Yabe S."/>
        </authorList>
    </citation>
    <scope>NUCLEOTIDE SEQUENCE [LARGE SCALE GENOMIC DNA]</scope>
    <source>
        <strain evidence="9">Uno11</strain>
    </source>
</reference>
<dbReference type="GO" id="GO:0005886">
    <property type="term" value="C:plasma membrane"/>
    <property type="evidence" value="ECO:0007669"/>
    <property type="project" value="UniProtKB-SubCell"/>
</dbReference>
<comment type="caution">
    <text evidence="8">The sequence shown here is derived from an EMBL/GenBank/DDBJ whole genome shotgun (WGS) entry which is preliminary data.</text>
</comment>
<dbReference type="InterPro" id="IPR003807">
    <property type="entry name" value="DUF202"/>
</dbReference>
<keyword evidence="4 6" id="KW-1133">Transmembrane helix</keyword>
<name>A0A402AAV1_9CHLR</name>
<protein>
    <recommendedName>
        <fullName evidence="7">DUF202 domain-containing protein</fullName>
    </recommendedName>
</protein>
<evidence type="ECO:0000256" key="1">
    <source>
        <dbReference type="ARBA" id="ARBA00004651"/>
    </source>
</evidence>
<dbReference type="PANTHER" id="PTHR34187">
    <property type="entry name" value="FGR18P"/>
    <property type="match status" value="1"/>
</dbReference>
<keyword evidence="9" id="KW-1185">Reference proteome</keyword>
<evidence type="ECO:0000313" key="8">
    <source>
        <dbReference type="EMBL" id="GCE16303.1"/>
    </source>
</evidence>
<evidence type="ECO:0000256" key="5">
    <source>
        <dbReference type="ARBA" id="ARBA00023136"/>
    </source>
</evidence>
<accession>A0A402AAV1</accession>
<gene>
    <name evidence="8" type="ORF">KDK_01030</name>
</gene>
<feature type="transmembrane region" description="Helical" evidence="6">
    <location>
        <begin position="107"/>
        <end position="129"/>
    </location>
</feature>